<organism evidence="1 2">
    <name type="scientific">Paracoccus contaminans</name>
    <dbReference type="NCBI Taxonomy" id="1945662"/>
    <lineage>
        <taxon>Bacteria</taxon>
        <taxon>Pseudomonadati</taxon>
        <taxon>Pseudomonadota</taxon>
        <taxon>Alphaproteobacteria</taxon>
        <taxon>Rhodobacterales</taxon>
        <taxon>Paracoccaceae</taxon>
        <taxon>Paracoccus</taxon>
    </lineage>
</organism>
<dbReference type="EMBL" id="CP020612">
    <property type="protein sequence ID" value="ARJ70030.1"/>
    <property type="molecule type" value="Genomic_DNA"/>
</dbReference>
<proteinExistence type="predicted"/>
<gene>
    <name evidence="1" type="ORF">B0A89_10710</name>
</gene>
<dbReference type="Proteomes" id="UP000193017">
    <property type="component" value="Chromosome"/>
</dbReference>
<evidence type="ECO:0000313" key="1">
    <source>
        <dbReference type="EMBL" id="ARJ70030.1"/>
    </source>
</evidence>
<sequence length="77" mass="8896">MERRADHVAFVAWGIFGERHLDLLDQEYRAGSNPDFFSPQIGIKLVNWIVDESVPYIDLAFFDWGDNDTDEAGEDDF</sequence>
<dbReference type="KEGG" id="pcon:B0A89_10710"/>
<accession>A0A1W6CYU3</accession>
<evidence type="ECO:0000313" key="2">
    <source>
        <dbReference type="Proteomes" id="UP000193017"/>
    </source>
</evidence>
<dbReference type="AlphaFoldDB" id="A0A1W6CYU3"/>
<keyword evidence="2" id="KW-1185">Reference proteome</keyword>
<dbReference type="STRING" id="1945662.B0A89_10710"/>
<reference evidence="1 2" key="1">
    <citation type="submission" date="2017-03" db="EMBL/GenBank/DDBJ databases">
        <title>Genome sequence of Paracoccus contaminans isolated from a water microcosm.</title>
        <authorList>
            <person name="Aurass P."/>
            <person name="Karste S."/>
            <person name="Trost E."/>
            <person name="Glaeser S.P."/>
            <person name="Kaempfer P."/>
            <person name="Flieger A."/>
        </authorList>
    </citation>
    <scope>NUCLEOTIDE SEQUENCE [LARGE SCALE GENOMIC DNA]</scope>
    <source>
        <strain evidence="2">RKI 16-01929T\LMG 29738T\CCM 8701T\CIP 111112T</strain>
    </source>
</reference>
<protein>
    <submittedName>
        <fullName evidence="1">Uncharacterized protein</fullName>
    </submittedName>
</protein>
<name>A0A1W6CYU3_9RHOB</name>